<dbReference type="EMBL" id="JAQJZL010000015">
    <property type="protein sequence ID" value="KAJ6026576.1"/>
    <property type="molecule type" value="Genomic_DNA"/>
</dbReference>
<dbReference type="AlphaFoldDB" id="A0AAD6N3F6"/>
<comment type="caution">
    <text evidence="1">The sequence shown here is derived from an EMBL/GenBank/DDBJ whole genome shotgun (WGS) entry which is preliminary data.</text>
</comment>
<evidence type="ECO:0000313" key="1">
    <source>
        <dbReference type="EMBL" id="KAJ6026576.1"/>
    </source>
</evidence>
<sequence length="248" mass="28424">MIEWSTTPGMHLKNLVFFEDTGTDNDQLRQKIYVFRENSIELKEEENYETICIQELCPWRPDKEGSVCASTSSSARRLPLCTLMITYGTKRMTFTPRIVCSDLLWAYLLLPCFFFSLARILVKSGGSEPAWTSWDEGAKRDVDLILHKHTLTCKPTNLNRIDSSRHSTPIPYTRLQKDNTFIDDIAKILDELDEGCGGEFEDPDYEASTTWKLQPPIIARNLRHGTIEDAVDFLDAYDSLQDVTRKTA</sequence>
<reference evidence="1" key="2">
    <citation type="submission" date="2023-01" db="EMBL/GenBank/DDBJ databases">
        <authorList>
            <person name="Petersen C."/>
        </authorList>
    </citation>
    <scope>NUCLEOTIDE SEQUENCE</scope>
    <source>
        <strain evidence="1">IBT 15450</strain>
    </source>
</reference>
<reference evidence="1" key="1">
    <citation type="journal article" date="2023" name="IMA Fungus">
        <title>Comparative genomic study of the Penicillium genus elucidates a diverse pangenome and 15 lateral gene transfer events.</title>
        <authorList>
            <person name="Petersen C."/>
            <person name="Sorensen T."/>
            <person name="Nielsen M.R."/>
            <person name="Sondergaard T.E."/>
            <person name="Sorensen J.L."/>
            <person name="Fitzpatrick D.A."/>
            <person name="Frisvad J.C."/>
            <person name="Nielsen K.L."/>
        </authorList>
    </citation>
    <scope>NUCLEOTIDE SEQUENCE</scope>
    <source>
        <strain evidence="1">IBT 15450</strain>
    </source>
</reference>
<dbReference type="Proteomes" id="UP001219568">
    <property type="component" value="Unassembled WGS sequence"/>
</dbReference>
<accession>A0AAD6N3F6</accession>
<keyword evidence="2" id="KW-1185">Reference proteome</keyword>
<proteinExistence type="predicted"/>
<protein>
    <submittedName>
        <fullName evidence="1">Uncharacterized protein</fullName>
    </submittedName>
</protein>
<gene>
    <name evidence="1" type="ORF">N7460_011393</name>
</gene>
<name>A0AAD6N3F6_PENCN</name>
<evidence type="ECO:0000313" key="2">
    <source>
        <dbReference type="Proteomes" id="UP001219568"/>
    </source>
</evidence>
<organism evidence="1 2">
    <name type="scientific">Penicillium canescens</name>
    <dbReference type="NCBI Taxonomy" id="5083"/>
    <lineage>
        <taxon>Eukaryota</taxon>
        <taxon>Fungi</taxon>
        <taxon>Dikarya</taxon>
        <taxon>Ascomycota</taxon>
        <taxon>Pezizomycotina</taxon>
        <taxon>Eurotiomycetes</taxon>
        <taxon>Eurotiomycetidae</taxon>
        <taxon>Eurotiales</taxon>
        <taxon>Aspergillaceae</taxon>
        <taxon>Penicillium</taxon>
    </lineage>
</organism>